<reference evidence="2 3" key="1">
    <citation type="journal article" date="2018" name="Syst. Appl. Microbiol.">
        <title>Ereboglobus luteus gen. nov. sp. nov. from cockroach guts, and new insights into the oxygen relationship of the genera Opitutus and Didymococcus (Verrucomicrobia: Opitutaceae).</title>
        <authorList>
            <person name="Tegtmeier D."/>
            <person name="Belitz A."/>
            <person name="Radek R."/>
            <person name="Heimerl T."/>
            <person name="Brune A."/>
        </authorList>
    </citation>
    <scope>NUCLEOTIDE SEQUENCE [LARGE SCALE GENOMIC DNA]</scope>
    <source>
        <strain evidence="2 3">Ho45</strain>
    </source>
</reference>
<protein>
    <submittedName>
        <fullName evidence="2">Uncharacterized protein</fullName>
    </submittedName>
</protein>
<name>A0A2U8E6F5_9BACT</name>
<keyword evidence="1" id="KW-0472">Membrane</keyword>
<organism evidence="2 3">
    <name type="scientific">Ereboglobus luteus</name>
    <dbReference type="NCBI Taxonomy" id="1796921"/>
    <lineage>
        <taxon>Bacteria</taxon>
        <taxon>Pseudomonadati</taxon>
        <taxon>Verrucomicrobiota</taxon>
        <taxon>Opitutia</taxon>
        <taxon>Opitutales</taxon>
        <taxon>Opitutaceae</taxon>
        <taxon>Ereboglobus</taxon>
    </lineage>
</organism>
<feature type="transmembrane region" description="Helical" evidence="1">
    <location>
        <begin position="48"/>
        <end position="67"/>
    </location>
</feature>
<accession>A0A2U8E6F5</accession>
<proteinExistence type="predicted"/>
<dbReference type="EMBL" id="CP023004">
    <property type="protein sequence ID" value="AWI10112.1"/>
    <property type="molecule type" value="Genomic_DNA"/>
</dbReference>
<dbReference type="AlphaFoldDB" id="A0A2U8E6F5"/>
<sequence>MLASFNEIAGRGSAGFENSVDAVSLTPFDLCSFCGIDIKKKTTRANEIIAIARMILVYFISFHFSFLRLARFFPTDWVIFIRSSSIKIEIGYVETEAGV</sequence>
<keyword evidence="1" id="KW-0812">Transmembrane</keyword>
<gene>
    <name evidence="2" type="ORF">CKA38_13360</name>
</gene>
<evidence type="ECO:0000256" key="1">
    <source>
        <dbReference type="SAM" id="Phobius"/>
    </source>
</evidence>
<dbReference type="KEGG" id="elut:CKA38_13360"/>
<evidence type="ECO:0000313" key="3">
    <source>
        <dbReference type="Proteomes" id="UP000244896"/>
    </source>
</evidence>
<keyword evidence="1" id="KW-1133">Transmembrane helix</keyword>
<dbReference type="Proteomes" id="UP000244896">
    <property type="component" value="Chromosome"/>
</dbReference>
<evidence type="ECO:0000313" key="2">
    <source>
        <dbReference type="EMBL" id="AWI10112.1"/>
    </source>
</evidence>
<keyword evidence="3" id="KW-1185">Reference proteome</keyword>